<dbReference type="CDD" id="cd00353">
    <property type="entry name" value="Ribosomal_S15p_S13e"/>
    <property type="match status" value="1"/>
</dbReference>
<dbReference type="Gene3D" id="6.10.250.3130">
    <property type="match status" value="1"/>
</dbReference>
<sequence>MALALSSQLAAVSFSSSRPVRSVSSTSQSGFLQGTAVSTGRVVVQAAPVRTALSVSARYRGKGTDLSALGQFKRAENDTGSAEVQVAQLSARVLQLTSHLQQHRKDYATTRGLMKVLATRKRLMLYLQRHDRQKYDELIKKLNIRPLKVMAGRGVVVKLTAEAGVEVVSTNEDTGGTYA</sequence>
<organism evidence="6 7">
    <name type="scientific">[Myrmecia] bisecta</name>
    <dbReference type="NCBI Taxonomy" id="41462"/>
    <lineage>
        <taxon>Eukaryota</taxon>
        <taxon>Viridiplantae</taxon>
        <taxon>Chlorophyta</taxon>
        <taxon>core chlorophytes</taxon>
        <taxon>Trebouxiophyceae</taxon>
        <taxon>Trebouxiales</taxon>
        <taxon>Trebouxiaceae</taxon>
        <taxon>Myrmecia</taxon>
    </lineage>
</organism>
<dbReference type="Gene3D" id="1.10.287.10">
    <property type="entry name" value="S15/NS1, RNA-binding"/>
    <property type="match status" value="1"/>
</dbReference>
<dbReference type="GO" id="GO:0005840">
    <property type="term" value="C:ribosome"/>
    <property type="evidence" value="ECO:0007669"/>
    <property type="project" value="UniProtKB-KW"/>
</dbReference>
<dbReference type="Pfam" id="PF00312">
    <property type="entry name" value="Ribosomal_S15"/>
    <property type="match status" value="1"/>
</dbReference>
<dbReference type="InterPro" id="IPR009068">
    <property type="entry name" value="uS15_NS1_RNA-bd_sf"/>
</dbReference>
<dbReference type="GO" id="GO:1990904">
    <property type="term" value="C:ribonucleoprotein complex"/>
    <property type="evidence" value="ECO:0007669"/>
    <property type="project" value="UniProtKB-KW"/>
</dbReference>
<dbReference type="SUPFAM" id="SSF47060">
    <property type="entry name" value="S15/NS1 RNA-binding domain"/>
    <property type="match status" value="1"/>
</dbReference>
<dbReference type="SMART" id="SM01387">
    <property type="entry name" value="Ribosomal_S15"/>
    <property type="match status" value="1"/>
</dbReference>
<keyword evidence="3 4" id="KW-0687">Ribonucleoprotein</keyword>
<dbReference type="PANTHER" id="PTHR23321">
    <property type="entry name" value="RIBOSOMAL PROTEIN S15, BACTERIAL AND ORGANELLAR"/>
    <property type="match status" value="1"/>
</dbReference>
<dbReference type="EMBL" id="JALJOR010000001">
    <property type="protein sequence ID" value="KAK9828650.1"/>
    <property type="molecule type" value="Genomic_DNA"/>
</dbReference>
<reference evidence="6 7" key="1">
    <citation type="journal article" date="2024" name="Nat. Commun.">
        <title>Phylogenomics reveals the evolutionary origins of lichenization in chlorophyte algae.</title>
        <authorList>
            <person name="Puginier C."/>
            <person name="Libourel C."/>
            <person name="Otte J."/>
            <person name="Skaloud P."/>
            <person name="Haon M."/>
            <person name="Grisel S."/>
            <person name="Petersen M."/>
            <person name="Berrin J.G."/>
            <person name="Delaux P.M."/>
            <person name="Dal Grande F."/>
            <person name="Keller J."/>
        </authorList>
    </citation>
    <scope>NUCLEOTIDE SEQUENCE [LARGE SCALE GENOMIC DNA]</scope>
    <source>
        <strain evidence="6 7">SAG 2043</strain>
    </source>
</reference>
<dbReference type="Proteomes" id="UP001489004">
    <property type="component" value="Unassembled WGS sequence"/>
</dbReference>
<dbReference type="GO" id="GO:0003735">
    <property type="term" value="F:structural constituent of ribosome"/>
    <property type="evidence" value="ECO:0007669"/>
    <property type="project" value="InterPro"/>
</dbReference>
<evidence type="ECO:0000313" key="6">
    <source>
        <dbReference type="EMBL" id="KAK9828650.1"/>
    </source>
</evidence>
<proteinExistence type="inferred from homology"/>
<evidence type="ECO:0000256" key="3">
    <source>
        <dbReference type="ARBA" id="ARBA00023274"/>
    </source>
</evidence>
<comment type="similarity">
    <text evidence="1 4">Belongs to the universal ribosomal protein uS15 family.</text>
</comment>
<gene>
    <name evidence="6" type="ORF">WJX72_001317</name>
</gene>
<evidence type="ECO:0000256" key="2">
    <source>
        <dbReference type="ARBA" id="ARBA00022980"/>
    </source>
</evidence>
<dbReference type="PANTHER" id="PTHR23321:SF26">
    <property type="entry name" value="SMALL RIBOSOMAL SUBUNIT PROTEIN US15M"/>
    <property type="match status" value="1"/>
</dbReference>
<dbReference type="AlphaFoldDB" id="A0AAW1R539"/>
<dbReference type="InterPro" id="IPR005290">
    <property type="entry name" value="Ribosomal_uS15_bac-type"/>
</dbReference>
<evidence type="ECO:0000256" key="4">
    <source>
        <dbReference type="RuleBase" id="RU003919"/>
    </source>
</evidence>
<keyword evidence="7" id="KW-1185">Reference proteome</keyword>
<dbReference type="InterPro" id="IPR000589">
    <property type="entry name" value="Ribosomal_uS15"/>
</dbReference>
<dbReference type="GO" id="GO:0005737">
    <property type="term" value="C:cytoplasm"/>
    <property type="evidence" value="ECO:0007669"/>
    <property type="project" value="UniProtKB-ARBA"/>
</dbReference>
<dbReference type="GO" id="GO:0006412">
    <property type="term" value="P:translation"/>
    <property type="evidence" value="ECO:0007669"/>
    <property type="project" value="InterPro"/>
</dbReference>
<comment type="caution">
    <text evidence="6">The sequence shown here is derived from an EMBL/GenBank/DDBJ whole genome shotgun (WGS) entry which is preliminary data.</text>
</comment>
<dbReference type="NCBIfam" id="TIGR00952">
    <property type="entry name" value="S15_bact"/>
    <property type="match status" value="1"/>
</dbReference>
<name>A0AAW1R539_9CHLO</name>
<protein>
    <recommendedName>
        <fullName evidence="5">30S ribosomal protein S15</fullName>
    </recommendedName>
</protein>
<evidence type="ECO:0000256" key="1">
    <source>
        <dbReference type="ARBA" id="ARBA00008434"/>
    </source>
</evidence>
<dbReference type="HAMAP" id="MF_01343_B">
    <property type="entry name" value="Ribosomal_uS15_B"/>
    <property type="match status" value="1"/>
</dbReference>
<keyword evidence="2 4" id="KW-0689">Ribosomal protein</keyword>
<accession>A0AAW1R539</accession>
<evidence type="ECO:0000256" key="5">
    <source>
        <dbReference type="RuleBase" id="RU003920"/>
    </source>
</evidence>
<evidence type="ECO:0000313" key="7">
    <source>
        <dbReference type="Proteomes" id="UP001489004"/>
    </source>
</evidence>
<dbReference type="PROSITE" id="PS00362">
    <property type="entry name" value="RIBOSOMAL_S15"/>
    <property type="match status" value="1"/>
</dbReference>